<evidence type="ECO:0000313" key="2">
    <source>
        <dbReference type="EMBL" id="EMF11029.1"/>
    </source>
</evidence>
<feature type="transmembrane region" description="Helical" evidence="1">
    <location>
        <begin position="48"/>
        <end position="68"/>
    </location>
</feature>
<sequence length="81" mass="9169">MAKVDLVKKMLSSGADFQLDSPMASDMMAFAQEGSIDGTWSHRAIQGWILYPSFFNLVLMLTLKVQYAGQDGRDIRRRARQ</sequence>
<name>M3BUL9_SPHMS</name>
<gene>
    <name evidence="2" type="ORF">SEPMUDRAFT_118339</name>
</gene>
<proteinExistence type="predicted"/>
<protein>
    <submittedName>
        <fullName evidence="2">Uncharacterized protein</fullName>
    </submittedName>
</protein>
<dbReference type="HOGENOM" id="CLU_2575365_0_0_1"/>
<dbReference type="EMBL" id="KB456266">
    <property type="protein sequence ID" value="EMF11029.1"/>
    <property type="molecule type" value="Genomic_DNA"/>
</dbReference>
<accession>M3BUL9</accession>
<dbReference type="RefSeq" id="XP_016759150.1">
    <property type="nucleotide sequence ID" value="XM_016901423.1"/>
</dbReference>
<keyword evidence="1" id="KW-0812">Transmembrane</keyword>
<reference evidence="2 3" key="1">
    <citation type="journal article" date="2012" name="PLoS Pathog.">
        <title>Diverse lifestyles and strategies of plant pathogenesis encoded in the genomes of eighteen Dothideomycetes fungi.</title>
        <authorList>
            <person name="Ohm R.A."/>
            <person name="Feau N."/>
            <person name="Henrissat B."/>
            <person name="Schoch C.L."/>
            <person name="Horwitz B.A."/>
            <person name="Barry K.W."/>
            <person name="Condon B.J."/>
            <person name="Copeland A.C."/>
            <person name="Dhillon B."/>
            <person name="Glaser F."/>
            <person name="Hesse C.N."/>
            <person name="Kosti I."/>
            <person name="LaButti K."/>
            <person name="Lindquist E.A."/>
            <person name="Lucas S."/>
            <person name="Salamov A.A."/>
            <person name="Bradshaw R.E."/>
            <person name="Ciuffetti L."/>
            <person name="Hamelin R.C."/>
            <person name="Kema G.H.J."/>
            <person name="Lawrence C."/>
            <person name="Scott J.A."/>
            <person name="Spatafora J.W."/>
            <person name="Turgeon B.G."/>
            <person name="de Wit P.J.G.M."/>
            <person name="Zhong S."/>
            <person name="Goodwin S.B."/>
            <person name="Grigoriev I.V."/>
        </authorList>
    </citation>
    <scope>NUCLEOTIDE SEQUENCE [LARGE SCALE GENOMIC DNA]</scope>
    <source>
        <strain evidence="2 3">SO2202</strain>
    </source>
</reference>
<keyword evidence="3" id="KW-1185">Reference proteome</keyword>
<keyword evidence="1" id="KW-1133">Transmembrane helix</keyword>
<organism evidence="2 3">
    <name type="scientific">Sphaerulina musiva (strain SO2202)</name>
    <name type="common">Poplar stem canker fungus</name>
    <name type="synonym">Septoria musiva</name>
    <dbReference type="NCBI Taxonomy" id="692275"/>
    <lineage>
        <taxon>Eukaryota</taxon>
        <taxon>Fungi</taxon>
        <taxon>Dikarya</taxon>
        <taxon>Ascomycota</taxon>
        <taxon>Pezizomycotina</taxon>
        <taxon>Dothideomycetes</taxon>
        <taxon>Dothideomycetidae</taxon>
        <taxon>Mycosphaerellales</taxon>
        <taxon>Mycosphaerellaceae</taxon>
        <taxon>Sphaerulina</taxon>
    </lineage>
</organism>
<evidence type="ECO:0000256" key="1">
    <source>
        <dbReference type="SAM" id="Phobius"/>
    </source>
</evidence>
<evidence type="ECO:0000313" key="3">
    <source>
        <dbReference type="Proteomes" id="UP000016931"/>
    </source>
</evidence>
<dbReference type="Proteomes" id="UP000016931">
    <property type="component" value="Unassembled WGS sequence"/>
</dbReference>
<dbReference type="GeneID" id="27898560"/>
<keyword evidence="1" id="KW-0472">Membrane</keyword>
<dbReference type="AlphaFoldDB" id="M3BUL9"/>